<reference evidence="2 4" key="1">
    <citation type="submission" date="2018-02" db="EMBL/GenBank/DDBJ databases">
        <title>Reclassifiation of [Polyangium] brachysporum DSM 7029 as Guopingzhaonella breviflexa gen. nov., sp. nov., a member of the family Comamonadaceae.</title>
        <authorList>
            <person name="Tang B."/>
        </authorList>
    </citation>
    <scope>NUCLEOTIDE SEQUENCE [LARGE SCALE GENOMIC DNA]</scope>
    <source>
        <strain evidence="2 4">DSM 15344</strain>
    </source>
</reference>
<comment type="caution">
    <text evidence="2">The sequence shown here is derived from an EMBL/GenBank/DDBJ whole genome shotgun (WGS) entry which is preliminary data.</text>
</comment>
<dbReference type="EMBL" id="PSNY01000010">
    <property type="protein sequence ID" value="PPE69690.1"/>
    <property type="molecule type" value="Genomic_DNA"/>
</dbReference>
<name>A0A2S5T3Y0_9BURK</name>
<evidence type="ECO:0000313" key="3">
    <source>
        <dbReference type="EMBL" id="TCP04968.1"/>
    </source>
</evidence>
<gene>
    <name evidence="2" type="ORF">C1702_10880</name>
    <name evidence="3" type="ORF">EV676_10954</name>
</gene>
<accession>A0A2S5T3Y0</accession>
<sequence length="122" mass="12044">MAGMLLRLVAFLFACVLLGAGLLPHASSAAPAAPVASCTLQDVVAAADLHAAAEAAPLAVEEGGTASLSSPADIGEQAVLPDAFVVQMAPLAAAPPQRLGMSDIASAHVDALLRPPSVSRLA</sequence>
<dbReference type="Proteomes" id="UP000239406">
    <property type="component" value="Unassembled WGS sequence"/>
</dbReference>
<reference evidence="3 5" key="2">
    <citation type="submission" date="2019-03" db="EMBL/GenBank/DDBJ databases">
        <title>Genomic Encyclopedia of Type Strains, Phase IV (KMG-IV): sequencing the most valuable type-strain genomes for metagenomic binning, comparative biology and taxonomic classification.</title>
        <authorList>
            <person name="Goeker M."/>
        </authorList>
    </citation>
    <scope>NUCLEOTIDE SEQUENCE [LARGE SCALE GENOMIC DNA]</scope>
    <source>
        <strain evidence="3 5">DSM 15264</strain>
    </source>
</reference>
<feature type="signal peptide" evidence="1">
    <location>
        <begin position="1"/>
        <end position="29"/>
    </location>
</feature>
<feature type="chain" id="PRO_5040584305" evidence="1">
    <location>
        <begin position="30"/>
        <end position="122"/>
    </location>
</feature>
<proteinExistence type="predicted"/>
<evidence type="ECO:0000256" key="1">
    <source>
        <dbReference type="SAM" id="SignalP"/>
    </source>
</evidence>
<evidence type="ECO:0000313" key="2">
    <source>
        <dbReference type="EMBL" id="PPE69690.1"/>
    </source>
</evidence>
<dbReference type="EMBL" id="SLXF01000009">
    <property type="protein sequence ID" value="TCP04968.1"/>
    <property type="molecule type" value="Genomic_DNA"/>
</dbReference>
<organism evidence="2 4">
    <name type="scientific">Caldimonas thermodepolymerans</name>
    <dbReference type="NCBI Taxonomy" id="215580"/>
    <lineage>
        <taxon>Bacteria</taxon>
        <taxon>Pseudomonadati</taxon>
        <taxon>Pseudomonadota</taxon>
        <taxon>Betaproteobacteria</taxon>
        <taxon>Burkholderiales</taxon>
        <taxon>Sphaerotilaceae</taxon>
        <taxon>Caldimonas</taxon>
    </lineage>
</organism>
<dbReference type="Proteomes" id="UP000294772">
    <property type="component" value="Unassembled WGS sequence"/>
</dbReference>
<dbReference type="AlphaFoldDB" id="A0A2S5T3Y0"/>
<protein>
    <submittedName>
        <fullName evidence="2">Uncharacterized protein</fullName>
    </submittedName>
</protein>
<evidence type="ECO:0000313" key="5">
    <source>
        <dbReference type="Proteomes" id="UP000294772"/>
    </source>
</evidence>
<keyword evidence="4" id="KW-1185">Reference proteome</keyword>
<keyword evidence="1" id="KW-0732">Signal</keyword>
<evidence type="ECO:0000313" key="4">
    <source>
        <dbReference type="Proteomes" id="UP000239406"/>
    </source>
</evidence>